<keyword evidence="3" id="KW-0411">Iron-sulfur</keyword>
<keyword evidence="1" id="KW-0479">Metal-binding</keyword>
<dbReference type="InterPro" id="IPR017896">
    <property type="entry name" value="4Fe4S_Fe-S-bd"/>
</dbReference>
<evidence type="ECO:0000256" key="1">
    <source>
        <dbReference type="ARBA" id="ARBA00022723"/>
    </source>
</evidence>
<feature type="domain" description="4Fe-4S ferredoxin-type" evidence="4">
    <location>
        <begin position="105"/>
        <end position="130"/>
    </location>
</feature>
<proteinExistence type="predicted"/>
<dbReference type="SUPFAM" id="SSF54862">
    <property type="entry name" value="4Fe-4S ferredoxins"/>
    <property type="match status" value="1"/>
</dbReference>
<dbReference type="AlphaFoldDB" id="A0AAU0UK22"/>
<dbReference type="PROSITE" id="PS51379">
    <property type="entry name" value="4FE4S_FER_2"/>
    <property type="match status" value="4"/>
</dbReference>
<dbReference type="KEGG" id="dbc:MFMK1_001209"/>
<name>A0AAU0UK22_9FIRM</name>
<reference evidence="5 6" key="1">
    <citation type="submission" date="2023-04" db="EMBL/GenBank/DDBJ databases">
        <authorList>
            <person name="Hsu D."/>
        </authorList>
    </citation>
    <scope>NUCLEOTIDE SEQUENCE [LARGE SCALE GENOMIC DNA]</scope>
    <source>
        <strain evidence="5 6">MK1</strain>
    </source>
</reference>
<evidence type="ECO:0000313" key="6">
    <source>
        <dbReference type="Proteomes" id="UP001329915"/>
    </source>
</evidence>
<feature type="domain" description="4Fe-4S ferredoxin-type" evidence="4">
    <location>
        <begin position="74"/>
        <end position="103"/>
    </location>
</feature>
<dbReference type="GO" id="GO:0051536">
    <property type="term" value="F:iron-sulfur cluster binding"/>
    <property type="evidence" value="ECO:0007669"/>
    <property type="project" value="UniProtKB-KW"/>
</dbReference>
<keyword evidence="2" id="KW-0408">Iron</keyword>
<evidence type="ECO:0000313" key="5">
    <source>
        <dbReference type="EMBL" id="WRO21401.1"/>
    </source>
</evidence>
<dbReference type="Proteomes" id="UP001329915">
    <property type="component" value="Chromosome"/>
</dbReference>
<feature type="domain" description="4Fe-4S ferredoxin-type" evidence="4">
    <location>
        <begin position="2"/>
        <end position="31"/>
    </location>
</feature>
<dbReference type="PANTHER" id="PTHR43122:SF2">
    <property type="entry name" value="FERREDOXIN SUBUNIT OF PYRUVATE:FLAVODOXIN OXIDOREDUCTASE"/>
    <property type="match status" value="1"/>
</dbReference>
<keyword evidence="6" id="KW-1185">Reference proteome</keyword>
<dbReference type="PROSITE" id="PS00198">
    <property type="entry name" value="4FE4S_FER_1"/>
    <property type="match status" value="1"/>
</dbReference>
<gene>
    <name evidence="5" type="ORF">MFMK1_001209</name>
</gene>
<dbReference type="RefSeq" id="WP_366924245.1">
    <property type="nucleotide sequence ID" value="NZ_CP121694.1"/>
</dbReference>
<evidence type="ECO:0000256" key="2">
    <source>
        <dbReference type="ARBA" id="ARBA00023004"/>
    </source>
</evidence>
<dbReference type="GO" id="GO:0046872">
    <property type="term" value="F:metal ion binding"/>
    <property type="evidence" value="ECO:0007669"/>
    <property type="project" value="UniProtKB-KW"/>
</dbReference>
<dbReference type="Gene3D" id="3.30.70.20">
    <property type="match status" value="2"/>
</dbReference>
<sequence length="130" mass="14065">MKVLRVKGELCTQCYACEEVCSTNVSKERDRSKSAIGIGEKAVDTGRVDITTCDQCGQCIEVCPTNALYRAKSGVVLLNEDDCVGCLSCVGFCPSGAMFRHEDLLEPFKCTSCGKCVKECAEGALYLEDL</sequence>
<organism evidence="5 6">
    <name type="scientific">Metallumcola ferriviriculae</name>
    <dbReference type="NCBI Taxonomy" id="3039180"/>
    <lineage>
        <taxon>Bacteria</taxon>
        <taxon>Bacillati</taxon>
        <taxon>Bacillota</taxon>
        <taxon>Clostridia</taxon>
        <taxon>Neomoorellales</taxon>
        <taxon>Desulfitibacteraceae</taxon>
        <taxon>Metallumcola</taxon>
    </lineage>
</organism>
<protein>
    <submittedName>
        <fullName evidence="5">4Fe-4S binding protein</fullName>
    </submittedName>
</protein>
<accession>A0AAU0UK22</accession>
<dbReference type="Pfam" id="PF12800">
    <property type="entry name" value="Fer4_4"/>
    <property type="match status" value="1"/>
</dbReference>
<evidence type="ECO:0000259" key="4">
    <source>
        <dbReference type="PROSITE" id="PS51379"/>
    </source>
</evidence>
<dbReference type="EMBL" id="CP121694">
    <property type="protein sequence ID" value="WRO21401.1"/>
    <property type="molecule type" value="Genomic_DNA"/>
</dbReference>
<dbReference type="PANTHER" id="PTHR43122">
    <property type="entry name" value="FERREDOXIN SUBUNIT OF PYRUVATE:FLAVODOXIN OXIDOREDUCTASE-RELATED"/>
    <property type="match status" value="1"/>
</dbReference>
<evidence type="ECO:0000256" key="3">
    <source>
        <dbReference type="ARBA" id="ARBA00023014"/>
    </source>
</evidence>
<dbReference type="InterPro" id="IPR017900">
    <property type="entry name" value="4Fe4S_Fe_S_CS"/>
</dbReference>
<feature type="domain" description="4Fe-4S ferredoxin-type" evidence="4">
    <location>
        <begin position="44"/>
        <end position="73"/>
    </location>
</feature>
<dbReference type="Pfam" id="PF12798">
    <property type="entry name" value="Fer4_3"/>
    <property type="match status" value="1"/>
</dbReference>
<dbReference type="Pfam" id="PF12838">
    <property type="entry name" value="Fer4_7"/>
    <property type="match status" value="1"/>
</dbReference>